<feature type="region of interest" description="Disordered" evidence="1">
    <location>
        <begin position="1"/>
        <end position="50"/>
    </location>
</feature>
<comment type="caution">
    <text evidence="2">The sequence shown here is derived from an EMBL/GenBank/DDBJ whole genome shotgun (WGS) entry which is preliminary data.</text>
</comment>
<name>A0A5J5DLN5_9PERO</name>
<gene>
    <name evidence="2" type="ORF">FQN60_005105</name>
</gene>
<dbReference type="AlphaFoldDB" id="A0A5J5DLN5"/>
<feature type="compositionally biased region" description="Basic and acidic residues" evidence="1">
    <location>
        <begin position="41"/>
        <end position="50"/>
    </location>
</feature>
<dbReference type="Proteomes" id="UP000327493">
    <property type="component" value="Chromosome 3"/>
</dbReference>
<organism evidence="2 3">
    <name type="scientific">Etheostoma spectabile</name>
    <name type="common">orangethroat darter</name>
    <dbReference type="NCBI Taxonomy" id="54343"/>
    <lineage>
        <taxon>Eukaryota</taxon>
        <taxon>Metazoa</taxon>
        <taxon>Chordata</taxon>
        <taxon>Craniata</taxon>
        <taxon>Vertebrata</taxon>
        <taxon>Euteleostomi</taxon>
        <taxon>Actinopterygii</taxon>
        <taxon>Neopterygii</taxon>
        <taxon>Teleostei</taxon>
        <taxon>Neoteleostei</taxon>
        <taxon>Acanthomorphata</taxon>
        <taxon>Eupercaria</taxon>
        <taxon>Perciformes</taxon>
        <taxon>Percoidei</taxon>
        <taxon>Percidae</taxon>
        <taxon>Etheostomatinae</taxon>
        <taxon>Etheostoma</taxon>
    </lineage>
</organism>
<sequence length="77" mass="8460">MTSSFTGSRPRAGPCIPRKPSASNPLPPLHAEQEKEEVTEDRDKRTSSVHLQDVHEVAAWTCEHAAVSPGEITRSRV</sequence>
<keyword evidence="3" id="KW-1185">Reference proteome</keyword>
<protein>
    <submittedName>
        <fullName evidence="2">Uncharacterized protein</fullName>
    </submittedName>
</protein>
<proteinExistence type="predicted"/>
<accession>A0A5J5DLN5</accession>
<evidence type="ECO:0000313" key="3">
    <source>
        <dbReference type="Proteomes" id="UP000327493"/>
    </source>
</evidence>
<evidence type="ECO:0000313" key="2">
    <source>
        <dbReference type="EMBL" id="KAA8594271.1"/>
    </source>
</evidence>
<reference evidence="2 3" key="1">
    <citation type="submission" date="2019-08" db="EMBL/GenBank/DDBJ databases">
        <title>A chromosome-level genome assembly, high-density linkage maps, and genome scans reveal the genomic architecture of hybrid incompatibilities underlying speciation via character displacement in darters (Percidae: Etheostominae).</title>
        <authorList>
            <person name="Moran R.L."/>
            <person name="Catchen J.M."/>
            <person name="Fuller R.C."/>
        </authorList>
    </citation>
    <scope>NUCLEOTIDE SEQUENCE [LARGE SCALE GENOMIC DNA]</scope>
    <source>
        <strain evidence="2">EspeVRDwgs_2016</strain>
        <tissue evidence="2">Muscle</tissue>
    </source>
</reference>
<dbReference type="EMBL" id="VOFY01000003">
    <property type="protein sequence ID" value="KAA8594271.1"/>
    <property type="molecule type" value="Genomic_DNA"/>
</dbReference>
<evidence type="ECO:0000256" key="1">
    <source>
        <dbReference type="SAM" id="MobiDB-lite"/>
    </source>
</evidence>